<dbReference type="PROSITE" id="PS51154">
    <property type="entry name" value="MACRO"/>
    <property type="match status" value="2"/>
</dbReference>
<dbReference type="EC" id="2.4.2.-" evidence="6"/>
<feature type="compositionally biased region" description="Basic and acidic residues" evidence="7">
    <location>
        <begin position="523"/>
        <end position="533"/>
    </location>
</feature>
<proteinExistence type="predicted"/>
<evidence type="ECO:0000259" key="9">
    <source>
        <dbReference type="PROSITE" id="PS51059"/>
    </source>
</evidence>
<dbReference type="CDD" id="cd01439">
    <property type="entry name" value="TCCD_inducible_PARP_like"/>
    <property type="match status" value="1"/>
</dbReference>
<dbReference type="PANTHER" id="PTHR14453">
    <property type="entry name" value="PARP/ZINC FINGER CCCH TYPE DOMAIN CONTAINING PROTEIN"/>
    <property type="match status" value="1"/>
</dbReference>
<dbReference type="PANTHER" id="PTHR14453:SF67">
    <property type="entry name" value="POLY [ADP-RIBOSE] POLYMERASE"/>
    <property type="match status" value="1"/>
</dbReference>
<comment type="caution">
    <text evidence="11">The sequence shown here is derived from an EMBL/GenBank/DDBJ whole genome shotgun (WGS) entry which is preliminary data.</text>
</comment>
<dbReference type="FunFam" id="3.90.228.10:FF:000008">
    <property type="entry name" value="Poly [ADP-ribose] polymerase"/>
    <property type="match status" value="1"/>
</dbReference>
<dbReference type="GO" id="GO:0010629">
    <property type="term" value="P:negative regulation of gene expression"/>
    <property type="evidence" value="ECO:0007669"/>
    <property type="project" value="TreeGrafter"/>
</dbReference>
<feature type="compositionally biased region" description="Polar residues" evidence="7">
    <location>
        <begin position="473"/>
        <end position="485"/>
    </location>
</feature>
<evidence type="ECO:0000259" key="8">
    <source>
        <dbReference type="PROSITE" id="PS50918"/>
    </source>
</evidence>
<keyword evidence="2 6" id="KW-0328">Glycosyltransferase</keyword>
<feature type="domain" description="Macro" evidence="10">
    <location>
        <begin position="1250"/>
        <end position="1436"/>
    </location>
</feature>
<dbReference type="GO" id="GO:0005634">
    <property type="term" value="C:nucleus"/>
    <property type="evidence" value="ECO:0007669"/>
    <property type="project" value="UniProtKB-SubCell"/>
</dbReference>
<dbReference type="SUPFAM" id="SSF52949">
    <property type="entry name" value="Macro domain-like"/>
    <property type="match status" value="2"/>
</dbReference>
<evidence type="ECO:0000256" key="4">
    <source>
        <dbReference type="ARBA" id="ARBA00023027"/>
    </source>
</evidence>
<feature type="region of interest" description="Disordered" evidence="7">
    <location>
        <begin position="1224"/>
        <end position="1247"/>
    </location>
</feature>
<dbReference type="PROSITE" id="PS51059">
    <property type="entry name" value="PARP_CATALYTIC"/>
    <property type="match status" value="1"/>
</dbReference>
<evidence type="ECO:0000256" key="3">
    <source>
        <dbReference type="ARBA" id="ARBA00022679"/>
    </source>
</evidence>
<evidence type="ECO:0000256" key="2">
    <source>
        <dbReference type="ARBA" id="ARBA00022676"/>
    </source>
</evidence>
<dbReference type="InterPro" id="IPR012317">
    <property type="entry name" value="Poly(ADP-ribose)pol_cat_dom"/>
</dbReference>
<dbReference type="GO" id="GO:0005737">
    <property type="term" value="C:cytoplasm"/>
    <property type="evidence" value="ECO:0007669"/>
    <property type="project" value="TreeGrafter"/>
</dbReference>
<dbReference type="InterPro" id="IPR052056">
    <property type="entry name" value="Mono-ARTD/PARP"/>
</dbReference>
<dbReference type="SUPFAM" id="SSF56399">
    <property type="entry name" value="ADP-ribosylation"/>
    <property type="match status" value="1"/>
</dbReference>
<name>A0A2B4RJN1_STYPI</name>
<dbReference type="Gene3D" id="3.90.228.10">
    <property type="match status" value="1"/>
</dbReference>
<evidence type="ECO:0000256" key="5">
    <source>
        <dbReference type="ARBA" id="ARBA00023242"/>
    </source>
</evidence>
<evidence type="ECO:0000256" key="7">
    <source>
        <dbReference type="SAM" id="MobiDB-lite"/>
    </source>
</evidence>
<dbReference type="OrthoDB" id="6159649at2759"/>
<dbReference type="GO" id="GO:0003950">
    <property type="term" value="F:NAD+ poly-ADP-ribosyltransferase activity"/>
    <property type="evidence" value="ECO:0007669"/>
    <property type="project" value="UniProtKB-UniRule"/>
</dbReference>
<evidence type="ECO:0000256" key="1">
    <source>
        <dbReference type="ARBA" id="ARBA00004123"/>
    </source>
</evidence>
<feature type="compositionally biased region" description="Basic and acidic residues" evidence="7">
    <location>
        <begin position="554"/>
        <end position="576"/>
    </location>
</feature>
<dbReference type="Gene3D" id="3.30.720.50">
    <property type="match status" value="1"/>
</dbReference>
<keyword evidence="5" id="KW-0539">Nucleus</keyword>
<evidence type="ECO:0000313" key="12">
    <source>
        <dbReference type="Proteomes" id="UP000225706"/>
    </source>
</evidence>
<dbReference type="Proteomes" id="UP000225706">
    <property type="component" value="Unassembled WGS sequence"/>
</dbReference>
<evidence type="ECO:0000256" key="6">
    <source>
        <dbReference type="RuleBase" id="RU362114"/>
    </source>
</evidence>
<feature type="domain" description="Macro" evidence="10">
    <location>
        <begin position="1461"/>
        <end position="1637"/>
    </location>
</feature>
<dbReference type="PROSITE" id="PS50918">
    <property type="entry name" value="WWE"/>
    <property type="match status" value="1"/>
</dbReference>
<dbReference type="Pfam" id="PF18738">
    <property type="entry name" value="HEPN_DZIP3"/>
    <property type="match status" value="1"/>
</dbReference>
<feature type="domain" description="PARP catalytic" evidence="9">
    <location>
        <begin position="1855"/>
        <end position="2052"/>
    </location>
</feature>
<protein>
    <recommendedName>
        <fullName evidence="6">Poly [ADP-ribose] polymerase</fullName>
        <shortName evidence="6">PARP</shortName>
        <ecNumber evidence="6">2.4.2.-</ecNumber>
    </recommendedName>
</protein>
<feature type="region of interest" description="Disordered" evidence="7">
    <location>
        <begin position="739"/>
        <end position="758"/>
    </location>
</feature>
<comment type="subcellular location">
    <subcellularLocation>
        <location evidence="1">Nucleus</location>
    </subcellularLocation>
</comment>
<dbReference type="Gene3D" id="3.40.220.10">
    <property type="entry name" value="Leucine Aminopeptidase, subunit E, domain 1"/>
    <property type="match status" value="2"/>
</dbReference>
<dbReference type="InterPro" id="IPR043472">
    <property type="entry name" value="Macro_dom-like"/>
</dbReference>
<reference evidence="12" key="1">
    <citation type="journal article" date="2017" name="bioRxiv">
        <title>Comparative analysis of the genomes of Stylophora pistillata and Acropora digitifera provides evidence for extensive differences between species of corals.</title>
        <authorList>
            <person name="Voolstra C.R."/>
            <person name="Li Y."/>
            <person name="Liew Y.J."/>
            <person name="Baumgarten S."/>
            <person name="Zoccola D."/>
            <person name="Flot J.-F."/>
            <person name="Tambutte S."/>
            <person name="Allemand D."/>
            <person name="Aranda M."/>
        </authorList>
    </citation>
    <scope>NUCLEOTIDE SEQUENCE [LARGE SCALE GENOMIC DNA]</scope>
</reference>
<dbReference type="InterPro" id="IPR041249">
    <property type="entry name" value="HEPN_DZIP3"/>
</dbReference>
<keyword evidence="3 6" id="KW-0808">Transferase</keyword>
<feature type="compositionally biased region" description="Basic and acidic residues" evidence="7">
    <location>
        <begin position="486"/>
        <end position="510"/>
    </location>
</feature>
<keyword evidence="12" id="KW-1185">Reference proteome</keyword>
<feature type="domain" description="WWE" evidence="8">
    <location>
        <begin position="1768"/>
        <end position="1845"/>
    </location>
</feature>
<evidence type="ECO:0000259" key="10">
    <source>
        <dbReference type="PROSITE" id="PS51154"/>
    </source>
</evidence>
<dbReference type="EMBL" id="LSMT01000502">
    <property type="protein sequence ID" value="PFX17023.1"/>
    <property type="molecule type" value="Genomic_DNA"/>
</dbReference>
<dbReference type="InterPro" id="IPR037197">
    <property type="entry name" value="WWE_dom_sf"/>
</dbReference>
<sequence>MATARDPNDLLRSNNGKANFQRLARLLITGGTELLREIFDMFCPPNDLPKLLKDSKTEDKLKAAKLTKPLWECLYPFPGVYGKSEDFDITLLFRLLRTLFALTPPTTGWDELPASGDHSLEADLSRIKYYRNSIYGHVKQNMEISDEDEFLSLWREISGALVRIAGHISHEKKIEWQEAIDNFLIDPLTEEDERNLEELLTWYRSDMEVKKSVEKLETTTQEVKDQIGELHQSIEQLGKLHQSMDRKLTTLTESPRDGARLALRIDCHIPGPQVGACEIAEETRASVVGIPYPTTQAGASGVAATSREEGTRAFVAGSPSPNTQAGTSEIAETSQEEGAITSVAGSPSPTTQEVLNLAAYKYLNTIDPSKPEELNGFVQYLKVVRQVLIVETKPGSLMIIVECSSLEILDGLWDDYCSDHLNKMAQNLVTKELLDELGLLDVKLTVTILEDEYKKCREYFLQQSENKDARPQENVQETSEESTNISDKDGQQSDLSRLRSERETWQEVRPHGRRSRPQADGAETERGRGRGNETNRGTPRGKPSGGWTRSLQKKGNEGAVRAHYDDGRGKRGDPRRGRGRGRGQGQGRGFDNTRGGLQYRGGAHGHQSGAEPRQRSDAASRGFKQANIKYEWNKLYVLGLHYRTTPDAVKNYIERISGYDVKYVEWFKPNGKAIVTLNTPKIQGNHKSDPWDEKVKEKRVIVYFKHKNSVLQSRDDHFFHDKPLHVEAFYPFMGTLTPVDEPSKSTRPTSGEVEGDRQPEFYKPVDKDIMEFLMKSNQESRLRERLHSNEHAGLRWKNGEEYALIKYDSTGKKRDKEFEEKAWKIRCSEIIDSFIASCATKEFSVDEEIWEAVADQLPQLEGFLPKFTAHVKLLNDSRTVKLVCQQSNMSDFGEKVEGRLGVILQQEDEKKLERRTLTDIASEKLLLFQNARIEDILKKKFLQNIQVKISMGNKNLEIKTPKGYMASVIPYLRQRQDEVDQNSIAFPPEIIEILKTKAGRRKMTEELPDGCAFNVDDRSKKVILLGRTTPETQQGRIKAKEVLISNHDVTLSARDNHLISSKKWDDLCKKLVKRLTIRHKRELTCIAVFGFKKDVTEAIKRMRDFLNEKKATEGETRLTTQIHRQFFKNYYKDELQKITDELYHFGVKIVVDESGESVKYSGNEEGVKEAEERIYFLLENIKEKSFSISLPGMQTFLTQEEGGRLIETVEMEMKCIIKITDEVAEQEDDDADSDNDEPLSDDKENEEEVEIVQTFSTSEGKKVTWKIGNITEDQADVLVCSVGSKFNLAIGAIAHAMSKAAGPDLQDQLRIKTLGKQFGEGDIVHTGPGNLNCRNVIHCVCCPWKGNREQEQLLRELFRKCFDKASELGACSISLPLVGTGNLGFPYDTAVQIMIQAAVDYSRSNPDSPLEEIKFVVFGEDQDGVEMFTEKFRDFKGEQKPRLKTRKPEVRKNKPTPALSEFCSKEVCVEEMMLKVTKGDITEESSDAIFNIVTKDLNMKFGNLSRAIIEASGSTVEKELKSKAPQQPAGSVVITSAGRLSTKHIAHMVVGPVTKKNLQRCVEKALEKVDSSGLKSVSIPAVGSGGLGQTADESAELVFGAIRTFMAKPPRSIQEIRVVVFDNSVTAAFVAELEVIQREIGDSPHPDDEDDDPGYFEMSSEASIDVLTRRRPQKIVIHARSESLDAIMAALKDGVEKACGKPRVIKNEIISRLSKRCMRELKRISRARDVRLGQPEPNMLTLEGLPKDVMDVNSEVWDVIQEQMEREHKEERAEQMSKTVQWYLVNPAGKLAAFEKMANNEIESAYKEKKPSLLFTYKDLKAEINFGNKEVTFLRTGAIKKALRKDVLPLPDEWDPQPRDDRGKEEILYMVCLSEDSQEYKAVEEKFLRSLSGKVVIKKIERIQNPSMFNSYMLRKQTMDEKNGTIDNELELFHGTKPDSVKEINVQGFNRSLCGVHGAAFGDGVYFAKDASYSLTYSQPGANDQRRMYLARVLVGKYTAGQQRLKKPPPKDPSKPEILFDSVVNRSEDPTIFVVFNDYHAYPKYLITFEET</sequence>
<feature type="region of interest" description="Disordered" evidence="7">
    <location>
        <begin position="465"/>
        <end position="621"/>
    </location>
</feature>
<dbReference type="Pfam" id="PF00644">
    <property type="entry name" value="PARP"/>
    <property type="match status" value="1"/>
</dbReference>
<gene>
    <name evidence="11" type="primary">PARP14</name>
    <name evidence="11" type="ORF">AWC38_SpisGene18675</name>
</gene>
<dbReference type="GO" id="GO:0003714">
    <property type="term" value="F:transcription corepressor activity"/>
    <property type="evidence" value="ECO:0007669"/>
    <property type="project" value="TreeGrafter"/>
</dbReference>
<dbReference type="InterPro" id="IPR004170">
    <property type="entry name" value="WWE_dom"/>
</dbReference>
<dbReference type="Pfam" id="PF01661">
    <property type="entry name" value="Macro"/>
    <property type="match status" value="2"/>
</dbReference>
<evidence type="ECO:0000313" key="11">
    <source>
        <dbReference type="EMBL" id="PFX17023.1"/>
    </source>
</evidence>
<dbReference type="SMART" id="SM00506">
    <property type="entry name" value="A1pp"/>
    <property type="match status" value="2"/>
</dbReference>
<organism evidence="11 12">
    <name type="scientific">Stylophora pistillata</name>
    <name type="common">Smooth cauliflower coral</name>
    <dbReference type="NCBI Taxonomy" id="50429"/>
    <lineage>
        <taxon>Eukaryota</taxon>
        <taxon>Metazoa</taxon>
        <taxon>Cnidaria</taxon>
        <taxon>Anthozoa</taxon>
        <taxon>Hexacorallia</taxon>
        <taxon>Scleractinia</taxon>
        <taxon>Astrocoeniina</taxon>
        <taxon>Pocilloporidae</taxon>
        <taxon>Stylophora</taxon>
    </lineage>
</organism>
<accession>A0A2B4RJN1</accession>
<dbReference type="InterPro" id="IPR002589">
    <property type="entry name" value="Macro_dom"/>
</dbReference>
<keyword evidence="4 6" id="KW-0520">NAD</keyword>